<sequence length="132" mass="14456">MPQELDHDIKSFLRPRKFPKDAMTKKDTDAEVKAMHGNKTGNKTGRGYVVSGEQDIKRFSGFVERQQGKPSSGRQTDSTSENRYLSEQTAKMKAAMAKRKAANTSPAPKGRKTMGALLGIAGAAQAMKNRGR</sequence>
<dbReference type="EMBL" id="LR796675">
    <property type="protein sequence ID" value="CAB4158825.1"/>
    <property type="molecule type" value="Genomic_DNA"/>
</dbReference>
<evidence type="ECO:0000256" key="1">
    <source>
        <dbReference type="SAM" id="MobiDB-lite"/>
    </source>
</evidence>
<name>A0A6J5NNT5_9CAUD</name>
<reference evidence="2" key="1">
    <citation type="submission" date="2020-04" db="EMBL/GenBank/DDBJ databases">
        <authorList>
            <person name="Chiriac C."/>
            <person name="Salcher M."/>
            <person name="Ghai R."/>
            <person name="Kavagutti S V."/>
        </authorList>
    </citation>
    <scope>NUCLEOTIDE SEQUENCE</scope>
</reference>
<feature type="compositionally biased region" description="Polar residues" evidence="1">
    <location>
        <begin position="68"/>
        <end position="89"/>
    </location>
</feature>
<evidence type="ECO:0000313" key="2">
    <source>
        <dbReference type="EMBL" id="CAB4158825.1"/>
    </source>
</evidence>
<feature type="compositionally biased region" description="Basic and acidic residues" evidence="1">
    <location>
        <begin position="1"/>
        <end position="11"/>
    </location>
</feature>
<feature type="compositionally biased region" description="Basic and acidic residues" evidence="1">
    <location>
        <begin position="18"/>
        <end position="34"/>
    </location>
</feature>
<protein>
    <submittedName>
        <fullName evidence="2">Uncharacterized protein</fullName>
    </submittedName>
</protein>
<gene>
    <name evidence="2" type="ORF">UFOVP704_27</name>
</gene>
<proteinExistence type="predicted"/>
<accession>A0A6J5NNT5</accession>
<organism evidence="2">
    <name type="scientific">uncultured Caudovirales phage</name>
    <dbReference type="NCBI Taxonomy" id="2100421"/>
    <lineage>
        <taxon>Viruses</taxon>
        <taxon>Duplodnaviria</taxon>
        <taxon>Heunggongvirae</taxon>
        <taxon>Uroviricota</taxon>
        <taxon>Caudoviricetes</taxon>
        <taxon>Peduoviridae</taxon>
        <taxon>Maltschvirus</taxon>
        <taxon>Maltschvirus maltsch</taxon>
    </lineage>
</organism>
<feature type="region of interest" description="Disordered" evidence="1">
    <location>
        <begin position="1"/>
        <end position="113"/>
    </location>
</feature>